<dbReference type="SUPFAM" id="SSF53383">
    <property type="entry name" value="PLP-dependent transferases"/>
    <property type="match status" value="1"/>
</dbReference>
<dbReference type="Pfam" id="PF00266">
    <property type="entry name" value="Aminotran_5"/>
    <property type="match status" value="1"/>
</dbReference>
<evidence type="ECO:0000256" key="1">
    <source>
        <dbReference type="ARBA" id="ARBA00001933"/>
    </source>
</evidence>
<dbReference type="EMBL" id="JBHUDD010000041">
    <property type="protein sequence ID" value="MFD1508903.1"/>
    <property type="molecule type" value="Genomic_DNA"/>
</dbReference>
<gene>
    <name evidence="4" type="ORF">ACFTOW_05765</name>
</gene>
<dbReference type="InterPro" id="IPR015422">
    <property type="entry name" value="PyrdxlP-dep_Trfase_small"/>
</dbReference>
<comment type="caution">
    <text evidence="4">The sequence shown here is derived from an EMBL/GenBank/DDBJ whole genome shotgun (WGS) entry which is preliminary data.</text>
</comment>
<comment type="cofactor">
    <cofactor evidence="1">
        <name>pyridoxal 5'-phosphate</name>
        <dbReference type="ChEBI" id="CHEBI:597326"/>
    </cofactor>
</comment>
<keyword evidence="4" id="KW-0032">Aminotransferase</keyword>
<reference evidence="5" key="1">
    <citation type="journal article" date="2019" name="Int. J. Syst. Evol. Microbiol.">
        <title>The Global Catalogue of Microorganisms (GCM) 10K type strain sequencing project: providing services to taxonomists for standard genome sequencing and annotation.</title>
        <authorList>
            <consortium name="The Broad Institute Genomics Platform"/>
            <consortium name="The Broad Institute Genome Sequencing Center for Infectious Disease"/>
            <person name="Wu L."/>
            <person name="Ma J."/>
        </authorList>
    </citation>
    <scope>NUCLEOTIDE SEQUENCE [LARGE SCALE GENOMIC DNA]</scope>
    <source>
        <strain evidence="5">CGMCC 1.12477</strain>
    </source>
</reference>
<proteinExistence type="predicted"/>
<sequence length="375" mass="40685">MTALLNTVDPDGLLEYSVVFTDRSLNHMSASFQQVMRDISDMLKEVYNADGVALVPGGGTYAMEAVARQFGRDAHALVVRNGWFSFRWNQIFDAGKFTEKTTVYKARQIGNGPQAPFAPAPIDEVVAAIHDAQPDVVFAPHVETSAGLILPDDYISCLSQAAHDVGALMVLDCIASGCAWVDMKATGVDVLISAPQKGWSASPSCGLVMMSGKALERLEKTDSDSFAVDLRKWRAIMETYENGGHAYHATMPTDALRAFRDTMLETRDYGFDKLRDAQWALGDGVRALLAEKGVKSVAEQGFGAPGVVVSYTTDPDIQNGKKFAAQGMQIAAGVPLQCDEPEGFMTFRLGLFGLDKLYDVPAALDRLKKVTDKVL</sequence>
<keyword evidence="2" id="KW-0663">Pyridoxal phosphate</keyword>
<dbReference type="GO" id="GO:0008483">
    <property type="term" value="F:transaminase activity"/>
    <property type="evidence" value="ECO:0007669"/>
    <property type="project" value="UniProtKB-KW"/>
</dbReference>
<dbReference type="Proteomes" id="UP001597186">
    <property type="component" value="Unassembled WGS sequence"/>
</dbReference>
<evidence type="ECO:0000259" key="3">
    <source>
        <dbReference type="Pfam" id="PF00266"/>
    </source>
</evidence>
<evidence type="ECO:0000313" key="4">
    <source>
        <dbReference type="EMBL" id="MFD1508903.1"/>
    </source>
</evidence>
<dbReference type="Gene3D" id="3.90.1150.10">
    <property type="entry name" value="Aspartate Aminotransferase, domain 1"/>
    <property type="match status" value="1"/>
</dbReference>
<dbReference type="RefSeq" id="WP_379913984.1">
    <property type="nucleotide sequence ID" value="NZ_JBHUDD010000041.1"/>
</dbReference>
<dbReference type="InterPro" id="IPR015424">
    <property type="entry name" value="PyrdxlP-dep_Trfase"/>
</dbReference>
<accession>A0ABW4EG47</accession>
<feature type="domain" description="Aminotransferase class V" evidence="3">
    <location>
        <begin position="22"/>
        <end position="262"/>
    </location>
</feature>
<evidence type="ECO:0000313" key="5">
    <source>
        <dbReference type="Proteomes" id="UP001597186"/>
    </source>
</evidence>
<keyword evidence="5" id="KW-1185">Reference proteome</keyword>
<dbReference type="InterPro" id="IPR000192">
    <property type="entry name" value="Aminotrans_V_dom"/>
</dbReference>
<organism evidence="4 5">
    <name type="scientific">Lacimonas salitolerans</name>
    <dbReference type="NCBI Taxonomy" id="1323750"/>
    <lineage>
        <taxon>Bacteria</taxon>
        <taxon>Pseudomonadati</taxon>
        <taxon>Pseudomonadota</taxon>
        <taxon>Alphaproteobacteria</taxon>
        <taxon>Rhodobacterales</taxon>
        <taxon>Paracoccaceae</taxon>
        <taxon>Lacimonas</taxon>
    </lineage>
</organism>
<keyword evidence="4" id="KW-0808">Transferase</keyword>
<dbReference type="InterPro" id="IPR015421">
    <property type="entry name" value="PyrdxlP-dep_Trfase_major"/>
</dbReference>
<protein>
    <submittedName>
        <fullName evidence="4">Aminotransferase class V-fold PLP-dependent enzyme</fullName>
    </submittedName>
</protein>
<dbReference type="Gene3D" id="3.40.640.10">
    <property type="entry name" value="Type I PLP-dependent aspartate aminotransferase-like (Major domain)"/>
    <property type="match status" value="1"/>
</dbReference>
<evidence type="ECO:0000256" key="2">
    <source>
        <dbReference type="ARBA" id="ARBA00022898"/>
    </source>
</evidence>
<dbReference type="PANTHER" id="PTHR21152:SF40">
    <property type="entry name" value="ALANINE--GLYOXYLATE AMINOTRANSFERASE"/>
    <property type="match status" value="1"/>
</dbReference>
<dbReference type="PANTHER" id="PTHR21152">
    <property type="entry name" value="AMINOTRANSFERASE CLASS V"/>
    <property type="match status" value="1"/>
</dbReference>
<name>A0ABW4EG47_9RHOB</name>